<proteinExistence type="predicted"/>
<evidence type="ECO:0000313" key="1">
    <source>
        <dbReference type="EMBL" id="MED6157602.1"/>
    </source>
</evidence>
<comment type="caution">
    <text evidence="1">The sequence shown here is derived from an EMBL/GenBank/DDBJ whole genome shotgun (WGS) entry which is preliminary data.</text>
</comment>
<evidence type="ECO:0000313" key="2">
    <source>
        <dbReference type="Proteomes" id="UP001341840"/>
    </source>
</evidence>
<accession>A0ABU6UA65</accession>
<dbReference type="Proteomes" id="UP001341840">
    <property type="component" value="Unassembled WGS sequence"/>
</dbReference>
<name>A0ABU6UA65_9FABA</name>
<keyword evidence="2" id="KW-1185">Reference proteome</keyword>
<dbReference type="EMBL" id="JASCZI010120918">
    <property type="protein sequence ID" value="MED6157602.1"/>
    <property type="molecule type" value="Genomic_DNA"/>
</dbReference>
<organism evidence="1 2">
    <name type="scientific">Stylosanthes scabra</name>
    <dbReference type="NCBI Taxonomy" id="79078"/>
    <lineage>
        <taxon>Eukaryota</taxon>
        <taxon>Viridiplantae</taxon>
        <taxon>Streptophyta</taxon>
        <taxon>Embryophyta</taxon>
        <taxon>Tracheophyta</taxon>
        <taxon>Spermatophyta</taxon>
        <taxon>Magnoliopsida</taxon>
        <taxon>eudicotyledons</taxon>
        <taxon>Gunneridae</taxon>
        <taxon>Pentapetalae</taxon>
        <taxon>rosids</taxon>
        <taxon>fabids</taxon>
        <taxon>Fabales</taxon>
        <taxon>Fabaceae</taxon>
        <taxon>Papilionoideae</taxon>
        <taxon>50 kb inversion clade</taxon>
        <taxon>dalbergioids sensu lato</taxon>
        <taxon>Dalbergieae</taxon>
        <taxon>Pterocarpus clade</taxon>
        <taxon>Stylosanthes</taxon>
    </lineage>
</organism>
<reference evidence="1 2" key="1">
    <citation type="journal article" date="2023" name="Plants (Basel)">
        <title>Bridging the Gap: Combining Genomics and Transcriptomics Approaches to Understand Stylosanthes scabra, an Orphan Legume from the Brazilian Caatinga.</title>
        <authorList>
            <person name="Ferreira-Neto J.R.C."/>
            <person name="da Silva M.D."/>
            <person name="Binneck E."/>
            <person name="de Melo N.F."/>
            <person name="da Silva R.H."/>
            <person name="de Melo A.L.T.M."/>
            <person name="Pandolfi V."/>
            <person name="Bustamante F.O."/>
            <person name="Brasileiro-Vidal A.C."/>
            <person name="Benko-Iseppon A.M."/>
        </authorList>
    </citation>
    <scope>NUCLEOTIDE SEQUENCE [LARGE SCALE GENOMIC DNA]</scope>
    <source>
        <tissue evidence="1">Leaves</tissue>
    </source>
</reference>
<sequence length="285" mass="33929">MNGTRWGEDNLLVTMSKPRQRDTIAMTQQGRARPFETKRRIVQKWVEKKKLQEDIVMENRSEKAHRQPDQRKVIQAKWDEEQKQRLQRSLLGVCVKPIELQKIMDYLLEEWKGTGEIEDRDVGPYRCLIMFSTTEIRDEAVKNQLIQSVFDEVQFHWDFFWSLSRRDDRTEESKSFSTARLMIDSFQWHMIHEWVNVNIDNHIFEVFVKEVGSENYSVKSHPNRGEGKFEWMEVPDDDHEKLKIQATMENIPATSMTENLKLPDVMDPTIEAIINRTLNDEYHSN</sequence>
<protein>
    <submittedName>
        <fullName evidence="1">Uncharacterized protein</fullName>
    </submittedName>
</protein>
<gene>
    <name evidence="1" type="ORF">PIB30_024771</name>
</gene>